<keyword evidence="1" id="KW-0812">Transmembrane</keyword>
<protein>
    <submittedName>
        <fullName evidence="2">Uncharacterized protein</fullName>
    </submittedName>
</protein>
<comment type="caution">
    <text evidence="2">The sequence shown here is derived from an EMBL/GenBank/DDBJ whole genome shotgun (WGS) entry which is preliminary data.</text>
</comment>
<dbReference type="Proteomes" id="UP000224634">
    <property type="component" value="Unassembled WGS sequence"/>
</dbReference>
<keyword evidence="3" id="KW-1185">Reference proteome</keyword>
<feature type="transmembrane region" description="Helical" evidence="1">
    <location>
        <begin position="98"/>
        <end position="120"/>
    </location>
</feature>
<organism evidence="2 3">
    <name type="scientific">Polytolypa hystricis (strain UAMH7299)</name>
    <dbReference type="NCBI Taxonomy" id="1447883"/>
    <lineage>
        <taxon>Eukaryota</taxon>
        <taxon>Fungi</taxon>
        <taxon>Dikarya</taxon>
        <taxon>Ascomycota</taxon>
        <taxon>Pezizomycotina</taxon>
        <taxon>Eurotiomycetes</taxon>
        <taxon>Eurotiomycetidae</taxon>
        <taxon>Onygenales</taxon>
        <taxon>Onygenales incertae sedis</taxon>
        <taxon>Polytolypa</taxon>
    </lineage>
</organism>
<keyword evidence="1" id="KW-1133">Transmembrane helix</keyword>
<evidence type="ECO:0000313" key="3">
    <source>
        <dbReference type="Proteomes" id="UP000224634"/>
    </source>
</evidence>
<proteinExistence type="predicted"/>
<feature type="transmembrane region" description="Helical" evidence="1">
    <location>
        <begin position="34"/>
        <end position="58"/>
    </location>
</feature>
<dbReference type="AlphaFoldDB" id="A0A2B7WTS5"/>
<evidence type="ECO:0000256" key="1">
    <source>
        <dbReference type="SAM" id="Phobius"/>
    </source>
</evidence>
<name>A0A2B7WTS5_POLH7</name>
<evidence type="ECO:0000313" key="2">
    <source>
        <dbReference type="EMBL" id="PGH00009.1"/>
    </source>
</evidence>
<sequence>MDHSTVDEALSFESADPISNSPWKTYVSTYKDSAIAAAVFIVQLFIPTAIAFIAIGLIQDEHSAVCGLSLMHSSYWAILLGSDSVASRGVTRGARLMAWLQPISLIIVAVAAIVTPLGLYDEVSVGNKLVAVPFHYAADNSPFGRATMPRSDLKSLRICYDTEEGCPNAPDNVKELDSVEYVSIWPGSVNIFTSGETAPTVASIFDIEWRNYYENNSPYLGLNGNKTFAHGKYLQLSKFVLEEDVNAVEGLLVDSKVGRLGFRNHTILVDAGLGSIITGPGSLPKTFRLTRAYTPVHGAAWHQNMMLMQYLNISTNGSDGSAPFSFLKSHKGKVFELKTPSGIYLAHNTLQSTRAYGNFVDLPDYYNTSSNSTLPPVRMNETRANPLNLTERDFRIMGKTSFFNRIFYCGVAGMEKHLANMSFVGVQCGLVFGVSQRINNGTKQNGFSLSGKWSVPMYSCATATKASIKAVSFKYNGTDGLNSLQVDSIKEKVYASNDELPVWGVERLSNFTIKQARPL</sequence>
<keyword evidence="1" id="KW-0472">Membrane</keyword>
<dbReference type="STRING" id="1447883.A0A2B7WTS5"/>
<reference evidence="2 3" key="1">
    <citation type="submission" date="2017-10" db="EMBL/GenBank/DDBJ databases">
        <title>Comparative genomics in systemic dimorphic fungi from Ajellomycetaceae.</title>
        <authorList>
            <person name="Munoz J.F."/>
            <person name="Mcewen J.G."/>
            <person name="Clay O.K."/>
            <person name="Cuomo C.A."/>
        </authorList>
    </citation>
    <scope>NUCLEOTIDE SEQUENCE [LARGE SCALE GENOMIC DNA]</scope>
    <source>
        <strain evidence="2 3">UAMH7299</strain>
    </source>
</reference>
<accession>A0A2B7WTS5</accession>
<dbReference type="EMBL" id="PDNA01000260">
    <property type="protein sequence ID" value="PGH00009.1"/>
    <property type="molecule type" value="Genomic_DNA"/>
</dbReference>
<gene>
    <name evidence="2" type="ORF">AJ80_09246</name>
</gene>
<dbReference type="OrthoDB" id="3034003at2759"/>